<gene>
    <name evidence="2" type="ORF">ACJMK2_040290</name>
</gene>
<keyword evidence="1" id="KW-0732">Signal</keyword>
<sequence>MKTFCLTVGFVLVTVVINVFSICPESGCGCNEYCVNGSNIWCRDNNDEGCSCKTGCLAEDTLLEVGESKTVYCNRCRCLAGSSSAACTRKPSCYPEDFTVGIHYPYPTKKNPNCMKR</sequence>
<evidence type="ECO:0000313" key="3">
    <source>
        <dbReference type="Proteomes" id="UP001634394"/>
    </source>
</evidence>
<reference evidence="2 3" key="1">
    <citation type="submission" date="2024-11" db="EMBL/GenBank/DDBJ databases">
        <title>Chromosome-level genome assembly of the freshwater bivalve Anodonta woodiana.</title>
        <authorList>
            <person name="Chen X."/>
        </authorList>
    </citation>
    <scope>NUCLEOTIDE SEQUENCE [LARGE SCALE GENOMIC DNA]</scope>
    <source>
        <strain evidence="2">MN2024</strain>
        <tissue evidence="2">Gills</tissue>
    </source>
</reference>
<keyword evidence="3" id="KW-1185">Reference proteome</keyword>
<proteinExistence type="predicted"/>
<protein>
    <submittedName>
        <fullName evidence="2">Uncharacterized protein</fullName>
    </submittedName>
</protein>
<evidence type="ECO:0000313" key="2">
    <source>
        <dbReference type="EMBL" id="KAL3872360.1"/>
    </source>
</evidence>
<dbReference type="Proteomes" id="UP001634394">
    <property type="component" value="Unassembled WGS sequence"/>
</dbReference>
<comment type="caution">
    <text evidence="2">The sequence shown here is derived from an EMBL/GenBank/DDBJ whole genome shotgun (WGS) entry which is preliminary data.</text>
</comment>
<feature type="chain" id="PRO_5044786519" evidence="1">
    <location>
        <begin position="22"/>
        <end position="117"/>
    </location>
</feature>
<name>A0ABD3WEJ0_SINWO</name>
<dbReference type="AlphaFoldDB" id="A0ABD3WEJ0"/>
<evidence type="ECO:0000256" key="1">
    <source>
        <dbReference type="SAM" id="SignalP"/>
    </source>
</evidence>
<dbReference type="EMBL" id="JBJQND010000007">
    <property type="protein sequence ID" value="KAL3872360.1"/>
    <property type="molecule type" value="Genomic_DNA"/>
</dbReference>
<organism evidence="2 3">
    <name type="scientific">Sinanodonta woodiana</name>
    <name type="common">Chinese pond mussel</name>
    <name type="synonym">Anodonta woodiana</name>
    <dbReference type="NCBI Taxonomy" id="1069815"/>
    <lineage>
        <taxon>Eukaryota</taxon>
        <taxon>Metazoa</taxon>
        <taxon>Spiralia</taxon>
        <taxon>Lophotrochozoa</taxon>
        <taxon>Mollusca</taxon>
        <taxon>Bivalvia</taxon>
        <taxon>Autobranchia</taxon>
        <taxon>Heteroconchia</taxon>
        <taxon>Palaeoheterodonta</taxon>
        <taxon>Unionida</taxon>
        <taxon>Unionoidea</taxon>
        <taxon>Unionidae</taxon>
        <taxon>Unioninae</taxon>
        <taxon>Sinanodonta</taxon>
    </lineage>
</organism>
<accession>A0ABD3WEJ0</accession>
<feature type="signal peptide" evidence="1">
    <location>
        <begin position="1"/>
        <end position="21"/>
    </location>
</feature>